<feature type="transmembrane region" description="Helical" evidence="13">
    <location>
        <begin position="38"/>
        <end position="56"/>
    </location>
</feature>
<evidence type="ECO:0000256" key="1">
    <source>
        <dbReference type="ARBA" id="ARBA00004429"/>
    </source>
</evidence>
<proteinExistence type="inferred from homology"/>
<keyword evidence="15" id="KW-1185">Reference proteome</keyword>
<keyword evidence="11 13" id="KW-0472">Membrane</keyword>
<dbReference type="GO" id="GO:0046872">
    <property type="term" value="F:metal ion binding"/>
    <property type="evidence" value="ECO:0007669"/>
    <property type="project" value="UniProtKB-KW"/>
</dbReference>
<sequence length="480" mass="52575">MRLRLVLNRVGKILILLAMVMFIPLGVALFYRGSDASAFVYSIGVTLLAGGLLALIKPEGDFRRREGLAVVGLGWLLVTAFGALPYLWSGTTLTYTDAFFETMSGFTTTGATVLANVEGTARGILFWRSLTNWLGGMGIIVLSLALFPALRQGVFLYEAEVPSPFPDKVVPRLRTTSVVLWLIYSGFTLLETIILRLAGMSWYEGVTHAMATLATGGYSTRNISVEAFHSWPIELIFIVFMFLAGLNFSLYYRILKKRTLKPFWQSTEVRVFCGVILVASLLITIVLAGQYSLPWVEAGRRALFQVVSVITTTGFSSDNFDQWPDMARVVLLVLMFFGGCTGSTTGAIKIGRLVALFRYFRRQVTRAYNPRQVIPTKLDGVALPATAIHSMAAFFFIYLTLFAFGTLWVAATGVDLITAVSAAASCLGNIGPGLGAVVGPLGNYGSLHPLAKWGLSLLMLAGRLEILPLFVLICPRFWHK</sequence>
<accession>A0A8J6HZ77</accession>
<evidence type="ECO:0000256" key="13">
    <source>
        <dbReference type="SAM" id="Phobius"/>
    </source>
</evidence>
<dbReference type="PANTHER" id="PTHR32024:SF2">
    <property type="entry name" value="TRK SYSTEM POTASSIUM UPTAKE PROTEIN TRKG-RELATED"/>
    <property type="match status" value="1"/>
</dbReference>
<dbReference type="PIRSF" id="PIRSF006247">
    <property type="entry name" value="TrkH"/>
    <property type="match status" value="1"/>
</dbReference>
<feature type="binding site" evidence="12">
    <location>
        <position position="429"/>
    </location>
    <ligand>
        <name>K(+)</name>
        <dbReference type="ChEBI" id="CHEBI:29103"/>
    </ligand>
</feature>
<evidence type="ECO:0000256" key="2">
    <source>
        <dbReference type="ARBA" id="ARBA00009137"/>
    </source>
</evidence>
<evidence type="ECO:0000313" key="14">
    <source>
        <dbReference type="EMBL" id="MBA2132585.1"/>
    </source>
</evidence>
<evidence type="ECO:0000313" key="15">
    <source>
        <dbReference type="Proteomes" id="UP000657177"/>
    </source>
</evidence>
<dbReference type="GO" id="GO:0005886">
    <property type="term" value="C:plasma membrane"/>
    <property type="evidence" value="ECO:0007669"/>
    <property type="project" value="UniProtKB-SubCell"/>
</dbReference>
<feature type="binding site" evidence="12">
    <location>
        <position position="216"/>
    </location>
    <ligand>
        <name>K(+)</name>
        <dbReference type="ChEBI" id="CHEBI:29103"/>
    </ligand>
</feature>
<evidence type="ECO:0000256" key="5">
    <source>
        <dbReference type="ARBA" id="ARBA00022519"/>
    </source>
</evidence>
<comment type="subcellular location">
    <subcellularLocation>
        <location evidence="1">Cell inner membrane</location>
        <topology evidence="1">Multi-pass membrane protein</topology>
    </subcellularLocation>
</comment>
<evidence type="ECO:0000256" key="11">
    <source>
        <dbReference type="ARBA" id="ARBA00023136"/>
    </source>
</evidence>
<keyword evidence="7 13" id="KW-0812">Transmembrane</keyword>
<feature type="transmembrane region" description="Helical" evidence="13">
    <location>
        <begin position="453"/>
        <end position="478"/>
    </location>
</feature>
<feature type="transmembrane region" description="Helical" evidence="13">
    <location>
        <begin position="12"/>
        <end position="32"/>
    </location>
</feature>
<protein>
    <submittedName>
        <fullName evidence="14">TrkH family potassium uptake protein</fullName>
    </submittedName>
</protein>
<dbReference type="GO" id="GO:0015379">
    <property type="term" value="F:potassium:chloride symporter activity"/>
    <property type="evidence" value="ECO:0007669"/>
    <property type="project" value="InterPro"/>
</dbReference>
<evidence type="ECO:0000256" key="12">
    <source>
        <dbReference type="PIRSR" id="PIRSR006247-1"/>
    </source>
</evidence>
<dbReference type="RefSeq" id="WP_181339039.1">
    <property type="nucleotide sequence ID" value="NZ_JAAKDE010000005.1"/>
</dbReference>
<evidence type="ECO:0000256" key="10">
    <source>
        <dbReference type="ARBA" id="ARBA00023065"/>
    </source>
</evidence>
<feature type="transmembrane region" description="Helical" evidence="13">
    <location>
        <begin position="68"/>
        <end position="88"/>
    </location>
</feature>
<keyword evidence="8 12" id="KW-0630">Potassium</keyword>
<keyword evidence="6" id="KW-0633">Potassium transport</keyword>
<dbReference type="EMBL" id="JAAKDE010000005">
    <property type="protein sequence ID" value="MBA2132585.1"/>
    <property type="molecule type" value="Genomic_DNA"/>
</dbReference>
<evidence type="ECO:0000256" key="8">
    <source>
        <dbReference type="ARBA" id="ARBA00022958"/>
    </source>
</evidence>
<dbReference type="InterPro" id="IPR004772">
    <property type="entry name" value="TrkH"/>
</dbReference>
<evidence type="ECO:0000256" key="4">
    <source>
        <dbReference type="ARBA" id="ARBA00022475"/>
    </source>
</evidence>
<reference evidence="14" key="1">
    <citation type="submission" date="2020-06" db="EMBL/GenBank/DDBJ databases">
        <title>Novel chitinolytic bacterium.</title>
        <authorList>
            <person name="Ungkulpasvich U."/>
            <person name="Kosugi A."/>
            <person name="Uke A."/>
        </authorList>
    </citation>
    <scope>NUCLEOTIDE SEQUENCE</scope>
    <source>
        <strain evidence="14">UUS1-1</strain>
    </source>
</reference>
<dbReference type="AlphaFoldDB" id="A0A8J6HZ77"/>
<keyword evidence="9 13" id="KW-1133">Transmembrane helix</keyword>
<name>A0A8J6HZ77_9FIRM</name>
<keyword evidence="5" id="KW-0997">Cell inner membrane</keyword>
<comment type="caution">
    <text evidence="14">The sequence shown here is derived from an EMBL/GenBank/DDBJ whole genome shotgun (WGS) entry which is preliminary data.</text>
</comment>
<comment type="similarity">
    <text evidence="2">Belongs to the TrkH potassium transport family.</text>
</comment>
<feature type="transmembrane region" description="Helical" evidence="13">
    <location>
        <begin position="271"/>
        <end position="293"/>
    </location>
</feature>
<feature type="transmembrane region" description="Helical" evidence="13">
    <location>
        <begin position="381"/>
        <end position="410"/>
    </location>
</feature>
<dbReference type="Proteomes" id="UP000657177">
    <property type="component" value="Unassembled WGS sequence"/>
</dbReference>
<evidence type="ECO:0000256" key="6">
    <source>
        <dbReference type="ARBA" id="ARBA00022538"/>
    </source>
</evidence>
<keyword evidence="4" id="KW-1003">Cell membrane</keyword>
<feature type="binding site" evidence="12">
    <location>
        <position position="108"/>
    </location>
    <ligand>
        <name>K(+)</name>
        <dbReference type="ChEBI" id="CHEBI:29103"/>
    </ligand>
</feature>
<evidence type="ECO:0000256" key="9">
    <source>
        <dbReference type="ARBA" id="ARBA00022989"/>
    </source>
</evidence>
<dbReference type="InterPro" id="IPR003445">
    <property type="entry name" value="Cat_transpt"/>
</dbReference>
<gene>
    <name evidence="14" type="ORF">G5B42_03380</name>
</gene>
<feature type="transmembrane region" description="Helical" evidence="13">
    <location>
        <begin position="416"/>
        <end position="441"/>
    </location>
</feature>
<keyword evidence="10" id="KW-0406">Ion transport</keyword>
<dbReference type="PANTHER" id="PTHR32024">
    <property type="entry name" value="TRK SYSTEM POTASSIUM UPTAKE PROTEIN TRKG-RELATED"/>
    <property type="match status" value="1"/>
</dbReference>
<organism evidence="14 15">
    <name type="scientific">Capillibacterium thermochitinicola</name>
    <dbReference type="NCBI Taxonomy" id="2699427"/>
    <lineage>
        <taxon>Bacteria</taxon>
        <taxon>Bacillati</taxon>
        <taxon>Bacillota</taxon>
        <taxon>Capillibacterium</taxon>
    </lineage>
</organism>
<evidence type="ECO:0000256" key="3">
    <source>
        <dbReference type="ARBA" id="ARBA00022448"/>
    </source>
</evidence>
<keyword evidence="12" id="KW-0479">Metal-binding</keyword>
<feature type="transmembrane region" description="Helical" evidence="13">
    <location>
        <begin position="231"/>
        <end position="250"/>
    </location>
</feature>
<feature type="transmembrane region" description="Helical" evidence="13">
    <location>
        <begin position="133"/>
        <end position="157"/>
    </location>
</feature>
<feature type="transmembrane region" description="Helical" evidence="13">
    <location>
        <begin position="329"/>
        <end position="360"/>
    </location>
</feature>
<feature type="binding site" evidence="12">
    <location>
        <position position="312"/>
    </location>
    <ligand>
        <name>K(+)</name>
        <dbReference type="ChEBI" id="CHEBI:29103"/>
    </ligand>
</feature>
<keyword evidence="3" id="KW-0813">Transport</keyword>
<dbReference type="Pfam" id="PF02386">
    <property type="entry name" value="TrkH"/>
    <property type="match status" value="1"/>
</dbReference>
<feature type="binding site" evidence="12">
    <location>
        <position position="109"/>
    </location>
    <ligand>
        <name>K(+)</name>
        <dbReference type="ChEBI" id="CHEBI:29103"/>
    </ligand>
</feature>
<feature type="binding site" evidence="12">
    <location>
        <position position="313"/>
    </location>
    <ligand>
        <name>K(+)</name>
        <dbReference type="ChEBI" id="CHEBI:29103"/>
    </ligand>
</feature>
<evidence type="ECO:0000256" key="7">
    <source>
        <dbReference type="ARBA" id="ARBA00022692"/>
    </source>
</evidence>
<feature type="transmembrane region" description="Helical" evidence="13">
    <location>
        <begin position="178"/>
        <end position="198"/>
    </location>
</feature>